<feature type="signal peptide" evidence="7">
    <location>
        <begin position="1"/>
        <end position="18"/>
    </location>
</feature>
<sequence>MKSLTTFILYTTIILTSSFQLPPSSLPPSTFSKPISPPPRSQLHSSTVPSSTQLHLFERFTSPSISCFVASQSASVALSQDEVTPIGFLVGISETVIDDQMDDKGVLELRKLMRAQGLLPKKGLKKLAIRYNESKETGQPKPSFNKMFNLSSKSRDSELPFSPSVKSAMKFAGEFDLTEDAIHPENLLHGLFHTADADGELKSFVSYVESKLNAEDFSGLLASNIEADVFTEARNSKNKKELATGGGGDTKTPTLKECGVDLTEKARNGELDAVIGRDAEVKAALRTLVRRRKNNPCLVGEPGVGKTAIVEGLALLIADEEKCPKALQGARLISLEMSTLVAGTKYRGEFEERLQSIIDEVTNPESPQTILFIDEIHTLVGAGAAEGGIDAANMLKPALSRGQLQVIGATTINEYRKYIEKDAALERRFQLVKIDEPTIPETIYVLEGIASSYETHHDIKFLPGTLPLAASLSDRYINDRFLPDKAIDIIDEAGALIQLEGGNEVTVDTIKAIVSEISNVPVGDLTEDESQKLMNLEQFLALRLKGQEKAVSSVARAVRRSRGGLRDSTKPIASFMFCGPTGVGKTELCKALADTYFGSEDAMVRIDMSEYMEKHSVARLVGSPPGYIGYDEGGQLTNAVRSKNHCVILLDEMEKAHKDVLNILLQVLDDGRLTDGKGRLLQSNPAAMSMMMEASSDPALLTALQASMKSPAELLKAGKLDGKVGDFLNRLWETLDLDPLEVQPPDQKEGALEAIQTMATLLGGKKAEKEEKEEKKLKEAKTINIVTPPPSPSSQSTLRPIVVKALEEEFKPEFLNRLDEIIVFTPLSRSELLSITNNLLDSIKKQAKKEKKVTLTFKDELVKEIVDESEIKSRRYGARPLKRTVLRYVEDGLSDALVSGFLKEGNEASLGVVNDHLCVQRGDTEMELYLIQPDDGEIGGSDARSFDEVETGTGNRNDISMKIINNPS</sequence>
<protein>
    <submittedName>
        <fullName evidence="10">Uncharacterized protein</fullName>
    </submittedName>
</protein>
<dbReference type="Proteomes" id="UP001165122">
    <property type="component" value="Unassembled WGS sequence"/>
</dbReference>
<dbReference type="PROSITE" id="PS00870">
    <property type="entry name" value="CLPAB_1"/>
    <property type="match status" value="1"/>
</dbReference>
<dbReference type="SUPFAM" id="SSF52540">
    <property type="entry name" value="P-loop containing nucleoside triphosphate hydrolases"/>
    <property type="match status" value="2"/>
</dbReference>
<dbReference type="InterPro" id="IPR041546">
    <property type="entry name" value="ClpA/ClpB_AAA_lid"/>
</dbReference>
<dbReference type="EMBL" id="BRXW01000430">
    <property type="protein sequence ID" value="GMH53915.1"/>
    <property type="molecule type" value="Genomic_DNA"/>
</dbReference>
<dbReference type="InterPro" id="IPR027417">
    <property type="entry name" value="P-loop_NTPase"/>
</dbReference>
<evidence type="ECO:0000256" key="1">
    <source>
        <dbReference type="ARBA" id="ARBA00022737"/>
    </source>
</evidence>
<comment type="similarity">
    <text evidence="5">Belongs to the ClpA/ClpB family.</text>
</comment>
<comment type="caution">
    <text evidence="10">The sequence shown here is derived from an EMBL/GenBank/DDBJ whole genome shotgun (WGS) entry which is preliminary data.</text>
</comment>
<dbReference type="PRINTS" id="PR00300">
    <property type="entry name" value="CLPPROTEASEA"/>
</dbReference>
<dbReference type="OrthoDB" id="47330at2759"/>
<dbReference type="Pfam" id="PF00004">
    <property type="entry name" value="AAA"/>
    <property type="match status" value="1"/>
</dbReference>
<dbReference type="GO" id="GO:0005524">
    <property type="term" value="F:ATP binding"/>
    <property type="evidence" value="ECO:0007669"/>
    <property type="project" value="UniProtKB-KW"/>
</dbReference>
<evidence type="ECO:0000256" key="6">
    <source>
        <dbReference type="SAM" id="MobiDB-lite"/>
    </source>
</evidence>
<feature type="domain" description="AAA+ ATPase" evidence="8">
    <location>
        <begin position="571"/>
        <end position="828"/>
    </location>
</feature>
<reference evidence="11" key="1">
    <citation type="journal article" date="2023" name="Commun. Biol.">
        <title>Genome analysis of Parmales, the sister group of diatoms, reveals the evolutionary specialization of diatoms from phago-mixotrophs to photoautotrophs.</title>
        <authorList>
            <person name="Ban H."/>
            <person name="Sato S."/>
            <person name="Yoshikawa S."/>
            <person name="Yamada K."/>
            <person name="Nakamura Y."/>
            <person name="Ichinomiya M."/>
            <person name="Sato N."/>
            <person name="Blanc-Mathieu R."/>
            <person name="Endo H."/>
            <person name="Kuwata A."/>
            <person name="Ogata H."/>
        </authorList>
    </citation>
    <scope>NUCLEOTIDE SEQUENCE [LARGE SCALE GENOMIC DNA]</scope>
    <source>
        <strain evidence="11">NIES 3700</strain>
    </source>
</reference>
<dbReference type="InterPro" id="IPR050130">
    <property type="entry name" value="ClpA_ClpB"/>
</dbReference>
<evidence type="ECO:0000256" key="2">
    <source>
        <dbReference type="ARBA" id="ARBA00022741"/>
    </source>
</evidence>
<dbReference type="InterPro" id="IPR019489">
    <property type="entry name" value="Clp_ATPase_C"/>
</dbReference>
<dbReference type="CDD" id="cd00009">
    <property type="entry name" value="AAA"/>
    <property type="match status" value="1"/>
</dbReference>
<dbReference type="SMART" id="SM00382">
    <property type="entry name" value="AAA"/>
    <property type="match status" value="2"/>
</dbReference>
<proteinExistence type="inferred from homology"/>
<dbReference type="InterPro" id="IPR018368">
    <property type="entry name" value="ClpA/B_CS1"/>
</dbReference>
<dbReference type="PROSITE" id="PS00871">
    <property type="entry name" value="CLPAB_2"/>
    <property type="match status" value="1"/>
</dbReference>
<name>A0A9W7DTR0_9STRA</name>
<dbReference type="Gene3D" id="1.10.8.60">
    <property type="match status" value="2"/>
</dbReference>
<feature type="domain" description="AAA+ ATPase" evidence="8">
    <location>
        <begin position="292"/>
        <end position="435"/>
    </location>
</feature>
<evidence type="ECO:0000259" key="8">
    <source>
        <dbReference type="SMART" id="SM00382"/>
    </source>
</evidence>
<feature type="region of interest" description="Disordered" evidence="6">
    <location>
        <begin position="27"/>
        <end position="48"/>
    </location>
</feature>
<keyword evidence="7" id="KW-0732">Signal</keyword>
<dbReference type="GO" id="GO:0005737">
    <property type="term" value="C:cytoplasm"/>
    <property type="evidence" value="ECO:0007669"/>
    <property type="project" value="TreeGrafter"/>
</dbReference>
<keyword evidence="3 5" id="KW-0067">ATP-binding</keyword>
<keyword evidence="2 5" id="KW-0547">Nucleotide-binding</keyword>
<dbReference type="GO" id="GO:0016887">
    <property type="term" value="F:ATP hydrolysis activity"/>
    <property type="evidence" value="ECO:0007669"/>
    <property type="project" value="InterPro"/>
</dbReference>
<dbReference type="Pfam" id="PF10431">
    <property type="entry name" value="ClpB_D2-small"/>
    <property type="match status" value="1"/>
</dbReference>
<dbReference type="InterPro" id="IPR003593">
    <property type="entry name" value="AAA+_ATPase"/>
</dbReference>
<evidence type="ECO:0000256" key="7">
    <source>
        <dbReference type="SAM" id="SignalP"/>
    </source>
</evidence>
<dbReference type="Pfam" id="PF17871">
    <property type="entry name" value="AAA_lid_9"/>
    <property type="match status" value="1"/>
</dbReference>
<organism evidence="10 11">
    <name type="scientific">Triparma laevis f. longispina</name>
    <dbReference type="NCBI Taxonomy" id="1714387"/>
    <lineage>
        <taxon>Eukaryota</taxon>
        <taxon>Sar</taxon>
        <taxon>Stramenopiles</taxon>
        <taxon>Ochrophyta</taxon>
        <taxon>Bolidophyceae</taxon>
        <taxon>Parmales</taxon>
        <taxon>Triparmaceae</taxon>
        <taxon>Triparma</taxon>
    </lineage>
</organism>
<evidence type="ECO:0000256" key="5">
    <source>
        <dbReference type="RuleBase" id="RU004432"/>
    </source>
</evidence>
<dbReference type="SMART" id="SM01086">
    <property type="entry name" value="ClpB_D2-small"/>
    <property type="match status" value="1"/>
</dbReference>
<evidence type="ECO:0000313" key="10">
    <source>
        <dbReference type="EMBL" id="GMH53915.1"/>
    </source>
</evidence>
<dbReference type="GO" id="GO:0034605">
    <property type="term" value="P:cellular response to heat"/>
    <property type="evidence" value="ECO:0007669"/>
    <property type="project" value="TreeGrafter"/>
</dbReference>
<feature type="chain" id="PRO_5040724530" evidence="7">
    <location>
        <begin position="19"/>
        <end position="968"/>
    </location>
</feature>
<dbReference type="InterPro" id="IPR001270">
    <property type="entry name" value="ClpA/B"/>
</dbReference>
<dbReference type="FunFam" id="3.40.50.300:FF:000010">
    <property type="entry name" value="Chaperone clpB 1, putative"/>
    <property type="match status" value="1"/>
</dbReference>
<dbReference type="AlphaFoldDB" id="A0A9W7DTR0"/>
<accession>A0A9W7DTR0</accession>
<keyword evidence="1" id="KW-0677">Repeat</keyword>
<feature type="domain" description="Clp ATPase C-terminal" evidence="9">
    <location>
        <begin position="827"/>
        <end position="919"/>
    </location>
</feature>
<dbReference type="PANTHER" id="PTHR11638">
    <property type="entry name" value="ATP-DEPENDENT CLP PROTEASE"/>
    <property type="match status" value="1"/>
</dbReference>
<dbReference type="FunFam" id="3.40.50.300:FF:000025">
    <property type="entry name" value="ATP-dependent Clp protease subunit"/>
    <property type="match status" value="1"/>
</dbReference>
<evidence type="ECO:0000256" key="3">
    <source>
        <dbReference type="ARBA" id="ARBA00022840"/>
    </source>
</evidence>
<dbReference type="InterPro" id="IPR028299">
    <property type="entry name" value="ClpA/B_CS2"/>
</dbReference>
<keyword evidence="4 5" id="KW-0143">Chaperone</keyword>
<dbReference type="Gene3D" id="3.40.50.300">
    <property type="entry name" value="P-loop containing nucleotide triphosphate hydrolases"/>
    <property type="match status" value="2"/>
</dbReference>
<dbReference type="InterPro" id="IPR003959">
    <property type="entry name" value="ATPase_AAA_core"/>
</dbReference>
<evidence type="ECO:0000256" key="4">
    <source>
        <dbReference type="ARBA" id="ARBA00023186"/>
    </source>
</evidence>
<keyword evidence="11" id="KW-1185">Reference proteome</keyword>
<evidence type="ECO:0000259" key="9">
    <source>
        <dbReference type="SMART" id="SM01086"/>
    </source>
</evidence>
<dbReference type="Pfam" id="PF07724">
    <property type="entry name" value="AAA_2"/>
    <property type="match status" value="1"/>
</dbReference>
<dbReference type="CDD" id="cd19499">
    <property type="entry name" value="RecA-like_ClpB_Hsp104-like"/>
    <property type="match status" value="1"/>
</dbReference>
<dbReference type="PANTHER" id="PTHR11638:SF18">
    <property type="entry name" value="HEAT SHOCK PROTEIN 104"/>
    <property type="match status" value="1"/>
</dbReference>
<gene>
    <name evidence="10" type="ORF">TrLO_g14780</name>
</gene>
<evidence type="ECO:0000313" key="11">
    <source>
        <dbReference type="Proteomes" id="UP001165122"/>
    </source>
</evidence>